<reference evidence="2 3" key="2">
    <citation type="journal article" date="2017" name="Front. Plant Sci.">
        <title>Gene Classification and Mining of Molecular Markers Useful in Red Clover (Trifolium pratense) Breeding.</title>
        <authorList>
            <person name="Istvanek J."/>
            <person name="Dluhosova J."/>
            <person name="Dluhos P."/>
            <person name="Patkova L."/>
            <person name="Nedelnik J."/>
            <person name="Repkova J."/>
        </authorList>
    </citation>
    <scope>NUCLEOTIDE SEQUENCE [LARGE SCALE GENOMIC DNA]</scope>
    <source>
        <strain evidence="3">cv. Tatra</strain>
        <tissue evidence="2">Young leaves</tissue>
    </source>
</reference>
<proteinExistence type="predicted"/>
<organism evidence="2 3">
    <name type="scientific">Trifolium pratense</name>
    <name type="common">Red clover</name>
    <dbReference type="NCBI Taxonomy" id="57577"/>
    <lineage>
        <taxon>Eukaryota</taxon>
        <taxon>Viridiplantae</taxon>
        <taxon>Streptophyta</taxon>
        <taxon>Embryophyta</taxon>
        <taxon>Tracheophyta</taxon>
        <taxon>Spermatophyta</taxon>
        <taxon>Magnoliopsida</taxon>
        <taxon>eudicotyledons</taxon>
        <taxon>Gunneridae</taxon>
        <taxon>Pentapetalae</taxon>
        <taxon>rosids</taxon>
        <taxon>fabids</taxon>
        <taxon>Fabales</taxon>
        <taxon>Fabaceae</taxon>
        <taxon>Papilionoideae</taxon>
        <taxon>50 kb inversion clade</taxon>
        <taxon>NPAAA clade</taxon>
        <taxon>Hologalegina</taxon>
        <taxon>IRL clade</taxon>
        <taxon>Trifolieae</taxon>
        <taxon>Trifolium</taxon>
    </lineage>
</organism>
<dbReference type="Proteomes" id="UP000236291">
    <property type="component" value="Unassembled WGS sequence"/>
</dbReference>
<dbReference type="EMBL" id="ASHM01095138">
    <property type="protein sequence ID" value="PNX65221.1"/>
    <property type="molecule type" value="Genomic_DNA"/>
</dbReference>
<sequence>MGGGNAAFAGGSQGANSPFTPFK</sequence>
<name>A0A2K3KG04_TRIPR</name>
<evidence type="ECO:0000256" key="1">
    <source>
        <dbReference type="SAM" id="MobiDB-lite"/>
    </source>
</evidence>
<evidence type="ECO:0000313" key="3">
    <source>
        <dbReference type="Proteomes" id="UP000236291"/>
    </source>
</evidence>
<evidence type="ECO:0000313" key="2">
    <source>
        <dbReference type="EMBL" id="PNX65221.1"/>
    </source>
</evidence>
<protein>
    <submittedName>
        <fullName evidence="2">Uncharacterized protein</fullName>
    </submittedName>
</protein>
<feature type="non-terminal residue" evidence="2">
    <location>
        <position position="23"/>
    </location>
</feature>
<reference evidence="2 3" key="1">
    <citation type="journal article" date="2014" name="Am. J. Bot.">
        <title>Genome assembly and annotation for red clover (Trifolium pratense; Fabaceae).</title>
        <authorList>
            <person name="Istvanek J."/>
            <person name="Jaros M."/>
            <person name="Krenek A."/>
            <person name="Repkova J."/>
        </authorList>
    </citation>
    <scope>NUCLEOTIDE SEQUENCE [LARGE SCALE GENOMIC DNA]</scope>
    <source>
        <strain evidence="3">cv. Tatra</strain>
        <tissue evidence="2">Young leaves</tissue>
    </source>
</reference>
<dbReference type="AlphaFoldDB" id="A0A2K3KG04"/>
<comment type="caution">
    <text evidence="2">The sequence shown here is derived from an EMBL/GenBank/DDBJ whole genome shotgun (WGS) entry which is preliminary data.</text>
</comment>
<accession>A0A2K3KG04</accession>
<gene>
    <name evidence="2" type="ORF">L195_g054433</name>
</gene>
<feature type="compositionally biased region" description="Polar residues" evidence="1">
    <location>
        <begin position="14"/>
        <end position="23"/>
    </location>
</feature>
<feature type="region of interest" description="Disordered" evidence="1">
    <location>
        <begin position="1"/>
        <end position="23"/>
    </location>
</feature>